<sequence>MASRAEREHREAAFREYAIEKYGKDLGTAFCDYLQGDPRTEEELIEKETALARAIADKLDSRDSIDKALGVVVILECTRRLIAPVARRAMDANRRTMPIGH</sequence>
<dbReference type="Proteomes" id="UP000178272">
    <property type="component" value="Unassembled WGS sequence"/>
</dbReference>
<reference evidence="1 2" key="1">
    <citation type="journal article" date="2016" name="Nat. Commun.">
        <title>Thousands of microbial genomes shed light on interconnected biogeochemical processes in an aquifer system.</title>
        <authorList>
            <person name="Anantharaman K."/>
            <person name="Brown C.T."/>
            <person name="Hug L.A."/>
            <person name="Sharon I."/>
            <person name="Castelle C.J."/>
            <person name="Probst A.J."/>
            <person name="Thomas B.C."/>
            <person name="Singh A."/>
            <person name="Wilkins M.J."/>
            <person name="Karaoz U."/>
            <person name="Brodie E.L."/>
            <person name="Williams K.H."/>
            <person name="Hubbard S.S."/>
            <person name="Banfield J.F."/>
        </authorList>
    </citation>
    <scope>NUCLEOTIDE SEQUENCE [LARGE SCALE GENOMIC DNA]</scope>
</reference>
<dbReference type="AlphaFoldDB" id="A0A1G1VC71"/>
<evidence type="ECO:0000313" key="1">
    <source>
        <dbReference type="EMBL" id="OGY13053.1"/>
    </source>
</evidence>
<evidence type="ECO:0000313" key="2">
    <source>
        <dbReference type="Proteomes" id="UP000178272"/>
    </source>
</evidence>
<dbReference type="EMBL" id="MHCA01000003">
    <property type="protein sequence ID" value="OGY13053.1"/>
    <property type="molecule type" value="Genomic_DNA"/>
</dbReference>
<organism evidence="1 2">
    <name type="scientific">Candidatus Blackburnbacteria bacterium RIFCSPHIGHO2_12_FULL_41_13b</name>
    <dbReference type="NCBI Taxonomy" id="1797517"/>
    <lineage>
        <taxon>Bacteria</taxon>
        <taxon>Candidatus Blackburniibacteriota</taxon>
    </lineage>
</organism>
<name>A0A1G1VC71_9BACT</name>
<proteinExistence type="predicted"/>
<accession>A0A1G1VC71</accession>
<protein>
    <submittedName>
        <fullName evidence="1">Uncharacterized protein</fullName>
    </submittedName>
</protein>
<comment type="caution">
    <text evidence="1">The sequence shown here is derived from an EMBL/GenBank/DDBJ whole genome shotgun (WGS) entry which is preliminary data.</text>
</comment>
<dbReference type="STRING" id="1797517.A3F61_01625"/>
<gene>
    <name evidence="1" type="ORF">A3F61_01625</name>
</gene>